<dbReference type="AlphaFoldDB" id="A0A5B7JPR9"/>
<proteinExistence type="predicted"/>
<keyword evidence="2" id="KW-1185">Reference proteome</keyword>
<accession>A0A5B7JPR9</accession>
<organism evidence="1 2">
    <name type="scientific">Portunus trituberculatus</name>
    <name type="common">Swimming crab</name>
    <name type="synonym">Neptunus trituberculatus</name>
    <dbReference type="NCBI Taxonomy" id="210409"/>
    <lineage>
        <taxon>Eukaryota</taxon>
        <taxon>Metazoa</taxon>
        <taxon>Ecdysozoa</taxon>
        <taxon>Arthropoda</taxon>
        <taxon>Crustacea</taxon>
        <taxon>Multicrustacea</taxon>
        <taxon>Malacostraca</taxon>
        <taxon>Eumalacostraca</taxon>
        <taxon>Eucarida</taxon>
        <taxon>Decapoda</taxon>
        <taxon>Pleocyemata</taxon>
        <taxon>Brachyura</taxon>
        <taxon>Eubrachyura</taxon>
        <taxon>Portunoidea</taxon>
        <taxon>Portunidae</taxon>
        <taxon>Portuninae</taxon>
        <taxon>Portunus</taxon>
    </lineage>
</organism>
<dbReference type="EMBL" id="VSRR010107541">
    <property type="protein sequence ID" value="MPC96839.1"/>
    <property type="molecule type" value="Genomic_DNA"/>
</dbReference>
<name>A0A5B7JPR9_PORTR</name>
<reference evidence="1 2" key="1">
    <citation type="submission" date="2019-05" db="EMBL/GenBank/DDBJ databases">
        <title>Another draft genome of Portunus trituberculatus and its Hox gene families provides insights of decapod evolution.</title>
        <authorList>
            <person name="Jeong J.-H."/>
            <person name="Song I."/>
            <person name="Kim S."/>
            <person name="Choi T."/>
            <person name="Kim D."/>
            <person name="Ryu S."/>
            <person name="Kim W."/>
        </authorList>
    </citation>
    <scope>NUCLEOTIDE SEQUENCE [LARGE SCALE GENOMIC DNA]</scope>
    <source>
        <tissue evidence="1">Muscle</tissue>
    </source>
</reference>
<sequence length="49" mass="5285">MSTCVHGFGLSLLAQPTQTKLRSEREEKNPQLVYLSRRQGVGGGGAGRL</sequence>
<comment type="caution">
    <text evidence="1">The sequence shown here is derived from an EMBL/GenBank/DDBJ whole genome shotgun (WGS) entry which is preliminary data.</text>
</comment>
<evidence type="ECO:0000313" key="2">
    <source>
        <dbReference type="Proteomes" id="UP000324222"/>
    </source>
</evidence>
<evidence type="ECO:0000313" key="1">
    <source>
        <dbReference type="EMBL" id="MPC96839.1"/>
    </source>
</evidence>
<protein>
    <submittedName>
        <fullName evidence="1">Uncharacterized protein</fullName>
    </submittedName>
</protein>
<dbReference type="Proteomes" id="UP000324222">
    <property type="component" value="Unassembled WGS sequence"/>
</dbReference>
<gene>
    <name evidence="1" type="ORF">E2C01_092118</name>
</gene>